<feature type="transmembrane region" description="Helical" evidence="1">
    <location>
        <begin position="15"/>
        <end position="31"/>
    </location>
</feature>
<dbReference type="Proteomes" id="UP000325395">
    <property type="component" value="Unassembled WGS sequence"/>
</dbReference>
<gene>
    <name evidence="2" type="ORF">BDV36DRAFT_88831</name>
</gene>
<evidence type="ECO:0000256" key="1">
    <source>
        <dbReference type="SAM" id="Phobius"/>
    </source>
</evidence>
<organism evidence="2 3">
    <name type="scientific">Aspergillus pseudocaelatus</name>
    <dbReference type="NCBI Taxonomy" id="1825620"/>
    <lineage>
        <taxon>Eukaryota</taxon>
        <taxon>Fungi</taxon>
        <taxon>Dikarya</taxon>
        <taxon>Ascomycota</taxon>
        <taxon>Pezizomycotina</taxon>
        <taxon>Eurotiomycetes</taxon>
        <taxon>Eurotiomycetidae</taxon>
        <taxon>Eurotiales</taxon>
        <taxon>Aspergillaceae</taxon>
        <taxon>Aspergillus</taxon>
        <taxon>Aspergillus subgen. Circumdati</taxon>
    </lineage>
</organism>
<reference evidence="2 3" key="1">
    <citation type="submission" date="2019-04" db="EMBL/GenBank/DDBJ databases">
        <authorList>
            <consortium name="DOE Joint Genome Institute"/>
            <person name="Mondo S."/>
            <person name="Kjaerbolling I."/>
            <person name="Vesth T."/>
            <person name="Frisvad J.C."/>
            <person name="Nybo J.L."/>
            <person name="Theobald S."/>
            <person name="Kildgaard S."/>
            <person name="Isbrandt T."/>
            <person name="Kuo A."/>
            <person name="Sato A."/>
            <person name="Lyhne E.K."/>
            <person name="Kogle M.E."/>
            <person name="Wiebenga A."/>
            <person name="Kun R.S."/>
            <person name="Lubbers R.J."/>
            <person name="Makela M.R."/>
            <person name="Barry K."/>
            <person name="Chovatia M."/>
            <person name="Clum A."/>
            <person name="Daum C."/>
            <person name="Haridas S."/>
            <person name="He G."/>
            <person name="LaButti K."/>
            <person name="Lipzen A."/>
            <person name="Riley R."/>
            <person name="Salamov A."/>
            <person name="Simmons B.A."/>
            <person name="Magnuson J.K."/>
            <person name="Henrissat B."/>
            <person name="Mortensen U.H."/>
            <person name="Larsen T.O."/>
            <person name="Devries R.P."/>
            <person name="Grigoriev I.V."/>
            <person name="Machida M."/>
            <person name="Baker S.E."/>
            <person name="Andersen M.R."/>
            <person name="Cantor M.N."/>
            <person name="Hua S.X."/>
        </authorList>
    </citation>
    <scope>NUCLEOTIDE SEQUENCE [LARGE SCALE GENOMIC DNA]</scope>
    <source>
        <strain evidence="2 3">CBS 117616</strain>
    </source>
</reference>
<dbReference type="EMBL" id="ML735880">
    <property type="protein sequence ID" value="KAE8411327.1"/>
    <property type="molecule type" value="Genomic_DNA"/>
</dbReference>
<protein>
    <submittedName>
        <fullName evidence="2">Uncharacterized protein</fullName>
    </submittedName>
</protein>
<keyword evidence="1" id="KW-0812">Transmembrane</keyword>
<keyword evidence="3" id="KW-1185">Reference proteome</keyword>
<evidence type="ECO:0000313" key="3">
    <source>
        <dbReference type="Proteomes" id="UP000325395"/>
    </source>
</evidence>
<sequence>MSMARQKHSWARESWDLFLSLFFLFLSWIFILMHERIGLSGYSVLIFVMFEFRDGPWGRYKTKYSWTILSLAAEECLV</sequence>
<keyword evidence="1" id="KW-1133">Transmembrane helix</keyword>
<keyword evidence="1" id="KW-0472">Membrane</keyword>
<evidence type="ECO:0000313" key="2">
    <source>
        <dbReference type="EMBL" id="KAE8411327.1"/>
    </source>
</evidence>
<accession>A0ABQ6W2F2</accession>
<proteinExistence type="predicted"/>
<name>A0ABQ6W2F2_9EURO</name>